<comment type="caution">
    <text evidence="1">The sequence shown here is derived from an EMBL/GenBank/DDBJ whole genome shotgun (WGS) entry which is preliminary data.</text>
</comment>
<gene>
    <name evidence="1" type="ORF">SMN809_LOCUS64541</name>
</gene>
<dbReference type="InterPro" id="IPR043502">
    <property type="entry name" value="DNA/RNA_pol_sf"/>
</dbReference>
<evidence type="ECO:0000313" key="2">
    <source>
        <dbReference type="Proteomes" id="UP000676336"/>
    </source>
</evidence>
<protein>
    <recommendedName>
        <fullName evidence="3">RNA-directed DNA polymerase-like protein</fullName>
    </recommendedName>
</protein>
<dbReference type="EMBL" id="CAJOBI010293249">
    <property type="protein sequence ID" value="CAF5160793.1"/>
    <property type="molecule type" value="Genomic_DNA"/>
</dbReference>
<dbReference type="Gene3D" id="3.30.70.270">
    <property type="match status" value="1"/>
</dbReference>
<dbReference type="PANTHER" id="PTHR24559">
    <property type="entry name" value="TRANSPOSON TY3-I GAG-POL POLYPROTEIN"/>
    <property type="match status" value="1"/>
</dbReference>
<accession>A0A8S3GDU5</accession>
<dbReference type="InterPro" id="IPR043128">
    <property type="entry name" value="Rev_trsase/Diguanyl_cyclase"/>
</dbReference>
<organism evidence="1 2">
    <name type="scientific">Rotaria magnacalcarata</name>
    <dbReference type="NCBI Taxonomy" id="392030"/>
    <lineage>
        <taxon>Eukaryota</taxon>
        <taxon>Metazoa</taxon>
        <taxon>Spiralia</taxon>
        <taxon>Gnathifera</taxon>
        <taxon>Rotifera</taxon>
        <taxon>Eurotatoria</taxon>
        <taxon>Bdelloidea</taxon>
        <taxon>Philodinida</taxon>
        <taxon>Philodinidae</taxon>
        <taxon>Rotaria</taxon>
    </lineage>
</organism>
<evidence type="ECO:0008006" key="3">
    <source>
        <dbReference type="Google" id="ProtNLM"/>
    </source>
</evidence>
<sequence>MRFCIDYRRLNAITIKDAFPLPRIDEIFDQLS</sequence>
<dbReference type="PANTHER" id="PTHR24559:SF444">
    <property type="entry name" value="REVERSE TRANSCRIPTASE DOMAIN-CONTAINING PROTEIN"/>
    <property type="match status" value="1"/>
</dbReference>
<proteinExistence type="predicted"/>
<evidence type="ECO:0000313" key="1">
    <source>
        <dbReference type="EMBL" id="CAF5160793.1"/>
    </source>
</evidence>
<reference evidence="1" key="1">
    <citation type="submission" date="2021-02" db="EMBL/GenBank/DDBJ databases">
        <authorList>
            <person name="Nowell W R."/>
        </authorList>
    </citation>
    <scope>NUCLEOTIDE SEQUENCE</scope>
</reference>
<feature type="non-terminal residue" evidence="1">
    <location>
        <position position="32"/>
    </location>
</feature>
<name>A0A8S3GDU5_9BILA</name>
<dbReference type="SUPFAM" id="SSF56672">
    <property type="entry name" value="DNA/RNA polymerases"/>
    <property type="match status" value="1"/>
</dbReference>
<dbReference type="AlphaFoldDB" id="A0A8S3GDU5"/>
<dbReference type="InterPro" id="IPR053134">
    <property type="entry name" value="RNA-dir_DNA_polymerase"/>
</dbReference>
<dbReference type="Proteomes" id="UP000676336">
    <property type="component" value="Unassembled WGS sequence"/>
</dbReference>